<name>A0A409WCT3_9AGAR</name>
<dbReference type="PROSITE" id="PS00018">
    <property type="entry name" value="EF_HAND_1"/>
    <property type="match status" value="2"/>
</dbReference>
<comment type="caution">
    <text evidence="5">The sequence shown here is derived from an EMBL/GenBank/DDBJ whole genome shotgun (WGS) entry which is preliminary data.</text>
</comment>
<keyword evidence="2" id="KW-0106">Calcium</keyword>
<evidence type="ECO:0000313" key="6">
    <source>
        <dbReference type="Proteomes" id="UP000284706"/>
    </source>
</evidence>
<feature type="compositionally biased region" description="Basic and acidic residues" evidence="3">
    <location>
        <begin position="156"/>
        <end position="173"/>
    </location>
</feature>
<feature type="region of interest" description="Disordered" evidence="3">
    <location>
        <begin position="151"/>
        <end position="173"/>
    </location>
</feature>
<dbReference type="CDD" id="cd00051">
    <property type="entry name" value="EFh"/>
    <property type="match status" value="1"/>
</dbReference>
<dbReference type="GO" id="GO:0005509">
    <property type="term" value="F:calcium ion binding"/>
    <property type="evidence" value="ECO:0007669"/>
    <property type="project" value="InterPro"/>
</dbReference>
<organism evidence="5 6">
    <name type="scientific">Gymnopilus dilepis</name>
    <dbReference type="NCBI Taxonomy" id="231916"/>
    <lineage>
        <taxon>Eukaryota</taxon>
        <taxon>Fungi</taxon>
        <taxon>Dikarya</taxon>
        <taxon>Basidiomycota</taxon>
        <taxon>Agaricomycotina</taxon>
        <taxon>Agaricomycetes</taxon>
        <taxon>Agaricomycetidae</taxon>
        <taxon>Agaricales</taxon>
        <taxon>Agaricineae</taxon>
        <taxon>Hymenogastraceae</taxon>
        <taxon>Gymnopilus</taxon>
    </lineage>
</organism>
<dbReference type="STRING" id="231916.A0A409WCT3"/>
<dbReference type="GO" id="GO:0016460">
    <property type="term" value="C:myosin II complex"/>
    <property type="evidence" value="ECO:0007669"/>
    <property type="project" value="TreeGrafter"/>
</dbReference>
<evidence type="ECO:0000256" key="1">
    <source>
        <dbReference type="ARBA" id="ARBA00022737"/>
    </source>
</evidence>
<dbReference type="Pfam" id="PF13499">
    <property type="entry name" value="EF-hand_7"/>
    <property type="match status" value="1"/>
</dbReference>
<dbReference type="OrthoDB" id="26525at2759"/>
<dbReference type="FunFam" id="1.10.238.10:FF:000178">
    <property type="entry name" value="Calmodulin-2 A"/>
    <property type="match status" value="1"/>
</dbReference>
<dbReference type="PANTHER" id="PTHR23048">
    <property type="entry name" value="MYOSIN LIGHT CHAIN 1, 3"/>
    <property type="match status" value="1"/>
</dbReference>
<dbReference type="PROSITE" id="PS50222">
    <property type="entry name" value="EF_HAND_2"/>
    <property type="match status" value="3"/>
</dbReference>
<proteinExistence type="predicted"/>
<feature type="domain" description="EF-hand" evidence="4">
    <location>
        <begin position="32"/>
        <end position="62"/>
    </location>
</feature>
<evidence type="ECO:0000256" key="2">
    <source>
        <dbReference type="ARBA" id="ARBA00022837"/>
    </source>
</evidence>
<feature type="domain" description="EF-hand" evidence="4">
    <location>
        <begin position="122"/>
        <end position="156"/>
    </location>
</feature>
<dbReference type="InterPro" id="IPR050230">
    <property type="entry name" value="CALM/Myosin/TropC-like"/>
</dbReference>
<dbReference type="EMBL" id="NHYE01005180">
    <property type="protein sequence ID" value="PPQ76260.1"/>
    <property type="molecule type" value="Genomic_DNA"/>
</dbReference>
<dbReference type="InParanoid" id="A0A409WCT3"/>
<dbReference type="Gene3D" id="1.10.238.10">
    <property type="entry name" value="EF-hand"/>
    <property type="match status" value="2"/>
</dbReference>
<dbReference type="InterPro" id="IPR002048">
    <property type="entry name" value="EF_hand_dom"/>
</dbReference>
<dbReference type="SMART" id="SM00054">
    <property type="entry name" value="EFh"/>
    <property type="match status" value="3"/>
</dbReference>
<keyword evidence="1" id="KW-0677">Repeat</keyword>
<keyword evidence="6" id="KW-1185">Reference proteome</keyword>
<feature type="region of interest" description="Disordered" evidence="3">
    <location>
        <begin position="94"/>
        <end position="124"/>
    </location>
</feature>
<evidence type="ECO:0000313" key="5">
    <source>
        <dbReference type="EMBL" id="PPQ76260.1"/>
    </source>
</evidence>
<dbReference type="PANTHER" id="PTHR23048:SF0">
    <property type="entry name" value="CALMODULIN LIKE 3"/>
    <property type="match status" value="1"/>
</dbReference>
<dbReference type="SUPFAM" id="SSF47473">
    <property type="entry name" value="EF-hand"/>
    <property type="match status" value="1"/>
</dbReference>
<feature type="domain" description="EF-hand" evidence="4">
    <location>
        <begin position="63"/>
        <end position="98"/>
    </location>
</feature>
<sequence>MANPRSKPASIRISLPDWQIPGANACGCFSAYRDAFSSFDKNGDGTITASELGMVMRSLGRNATDQDIQDILSKIDKDHNGTIEFSEFVDLMGRDPQSLTPGLPPGTGPWSGNGVGKSSGDPETDELRQAFNVFDKDGENLTDDELQIMIDEADLDGDHEISFPDGWRDGQMR</sequence>
<reference evidence="5 6" key="1">
    <citation type="journal article" date="2018" name="Evol. Lett.">
        <title>Horizontal gene cluster transfer increased hallucinogenic mushroom diversity.</title>
        <authorList>
            <person name="Reynolds H.T."/>
            <person name="Vijayakumar V."/>
            <person name="Gluck-Thaler E."/>
            <person name="Korotkin H.B."/>
            <person name="Matheny P.B."/>
            <person name="Slot J.C."/>
        </authorList>
    </citation>
    <scope>NUCLEOTIDE SEQUENCE [LARGE SCALE GENOMIC DNA]</scope>
    <source>
        <strain evidence="5 6">SRW20</strain>
    </source>
</reference>
<dbReference type="InterPro" id="IPR018247">
    <property type="entry name" value="EF_Hand_1_Ca_BS"/>
</dbReference>
<dbReference type="Proteomes" id="UP000284706">
    <property type="component" value="Unassembled WGS sequence"/>
</dbReference>
<evidence type="ECO:0000256" key="3">
    <source>
        <dbReference type="SAM" id="MobiDB-lite"/>
    </source>
</evidence>
<protein>
    <recommendedName>
        <fullName evidence="4">EF-hand domain-containing protein</fullName>
    </recommendedName>
</protein>
<dbReference type="InterPro" id="IPR011992">
    <property type="entry name" value="EF-hand-dom_pair"/>
</dbReference>
<accession>A0A409WCT3</accession>
<dbReference type="AlphaFoldDB" id="A0A409WCT3"/>
<evidence type="ECO:0000259" key="4">
    <source>
        <dbReference type="PROSITE" id="PS50222"/>
    </source>
</evidence>
<gene>
    <name evidence="5" type="ORF">CVT26_009849</name>
</gene>